<dbReference type="RefSeq" id="WP_337104527.1">
    <property type="nucleotide sequence ID" value="NZ_JAPYKS010000001.1"/>
</dbReference>
<evidence type="ECO:0008006" key="3">
    <source>
        <dbReference type="Google" id="ProtNLM"/>
    </source>
</evidence>
<gene>
    <name evidence="1" type="ORF">O7A60_00470</name>
</gene>
<reference evidence="1 2" key="1">
    <citation type="submission" date="2022-12" db="EMBL/GenBank/DDBJ databases">
        <authorList>
            <person name="Muema E."/>
        </authorList>
    </citation>
    <scope>NUCLEOTIDE SEQUENCE [LARGE SCALE GENOMIC DNA]</scope>
    <source>
        <strain evidence="2">1326</strain>
    </source>
</reference>
<evidence type="ECO:0000313" key="2">
    <source>
        <dbReference type="Proteomes" id="UP001387293"/>
    </source>
</evidence>
<keyword evidence="2" id="KW-1185">Reference proteome</keyword>
<accession>A0ABU8KNI4</accession>
<comment type="caution">
    <text evidence="1">The sequence shown here is derived from an EMBL/GenBank/DDBJ whole genome shotgun (WGS) entry which is preliminary data.</text>
</comment>
<proteinExistence type="predicted"/>
<protein>
    <recommendedName>
        <fullName evidence="3">Tetratricopeptide repeat protein</fullName>
    </recommendedName>
</protein>
<sequence>MLETKQRHFEGSKRAFEASLGIRQQLAQSDPNNAVWQFDLVQAYINYAYVAKDPKAVLTKALNLTLELDRTGRLAPRDKSTIKYLRGLLAKINARKK</sequence>
<dbReference type="EMBL" id="JAPYKS010000001">
    <property type="protein sequence ID" value="MEI9407249.1"/>
    <property type="molecule type" value="Genomic_DNA"/>
</dbReference>
<dbReference type="Proteomes" id="UP001387293">
    <property type="component" value="Unassembled WGS sequence"/>
</dbReference>
<organism evidence="1 2">
    <name type="scientific">Mesorhizobium salmacidum</name>
    <dbReference type="NCBI Taxonomy" id="3015171"/>
    <lineage>
        <taxon>Bacteria</taxon>
        <taxon>Pseudomonadati</taxon>
        <taxon>Pseudomonadota</taxon>
        <taxon>Alphaproteobacteria</taxon>
        <taxon>Hyphomicrobiales</taxon>
        <taxon>Phyllobacteriaceae</taxon>
        <taxon>Mesorhizobium</taxon>
    </lineage>
</organism>
<evidence type="ECO:0000313" key="1">
    <source>
        <dbReference type="EMBL" id="MEI9407249.1"/>
    </source>
</evidence>
<name>A0ABU8KNI4_9HYPH</name>